<keyword evidence="3" id="KW-0645">Protease</keyword>
<evidence type="ECO:0000256" key="1">
    <source>
        <dbReference type="ARBA" id="ARBA00006272"/>
    </source>
</evidence>
<evidence type="ECO:0000256" key="7">
    <source>
        <dbReference type="PIRSR" id="PIRSR001123-1"/>
    </source>
</evidence>
<dbReference type="Pfam" id="PF05343">
    <property type="entry name" value="Peptidase_M42"/>
    <property type="match status" value="1"/>
</dbReference>
<evidence type="ECO:0000256" key="6">
    <source>
        <dbReference type="PIRNR" id="PIRNR001123"/>
    </source>
</evidence>
<protein>
    <submittedName>
        <fullName evidence="9">Endoglucanase</fullName>
    </submittedName>
</protein>
<dbReference type="AlphaFoldDB" id="A0A315ZH79"/>
<feature type="binding site" evidence="8">
    <location>
        <position position="177"/>
    </location>
    <ligand>
        <name>Zn(2+)</name>
        <dbReference type="ChEBI" id="CHEBI:29105"/>
        <label>2</label>
    </ligand>
</feature>
<name>A0A315ZH79_SEDFL</name>
<dbReference type="GO" id="GO:0046872">
    <property type="term" value="F:metal ion binding"/>
    <property type="evidence" value="ECO:0007669"/>
    <property type="project" value="UniProtKB-UniRule"/>
</dbReference>
<dbReference type="SUPFAM" id="SSF101821">
    <property type="entry name" value="Aminopeptidase/glucanase lid domain"/>
    <property type="match status" value="1"/>
</dbReference>
<reference evidence="9 10" key="1">
    <citation type="submission" date="2018-03" db="EMBL/GenBank/DDBJ databases">
        <title>Genomic Encyclopedia of Archaeal and Bacterial Type Strains, Phase II (KMG-II): from individual species to whole genera.</title>
        <authorList>
            <person name="Goeker M."/>
        </authorList>
    </citation>
    <scope>NUCLEOTIDE SEQUENCE [LARGE SCALE GENOMIC DNA]</scope>
    <source>
        <strain evidence="9 10">DSM 28229</strain>
    </source>
</reference>
<evidence type="ECO:0000313" key="10">
    <source>
        <dbReference type="Proteomes" id="UP000245535"/>
    </source>
</evidence>
<dbReference type="Gene3D" id="3.40.630.10">
    <property type="entry name" value="Zn peptidases"/>
    <property type="match status" value="1"/>
</dbReference>
<feature type="binding site" evidence="8">
    <location>
        <position position="177"/>
    </location>
    <ligand>
        <name>Zn(2+)</name>
        <dbReference type="ChEBI" id="CHEBI:29105"/>
        <label>1</label>
    </ligand>
</feature>
<proteinExistence type="inferred from homology"/>
<feature type="binding site" evidence="8">
    <location>
        <position position="232"/>
    </location>
    <ligand>
        <name>Zn(2+)</name>
        <dbReference type="ChEBI" id="CHEBI:29105"/>
        <label>1</label>
    </ligand>
</feature>
<keyword evidence="5" id="KW-0378">Hydrolase</keyword>
<dbReference type="Proteomes" id="UP000245535">
    <property type="component" value="Unassembled WGS sequence"/>
</dbReference>
<evidence type="ECO:0000256" key="8">
    <source>
        <dbReference type="PIRSR" id="PIRSR001123-2"/>
    </source>
</evidence>
<dbReference type="Gene3D" id="2.40.30.40">
    <property type="entry name" value="Peptidase M42, domain 2"/>
    <property type="match status" value="1"/>
</dbReference>
<dbReference type="GO" id="GO:0004177">
    <property type="term" value="F:aminopeptidase activity"/>
    <property type="evidence" value="ECO:0007669"/>
    <property type="project" value="UniProtKB-UniRule"/>
</dbReference>
<dbReference type="SUPFAM" id="SSF53187">
    <property type="entry name" value="Zn-dependent exopeptidases"/>
    <property type="match status" value="1"/>
</dbReference>
<feature type="active site" description="Proton acceptor" evidence="7">
    <location>
        <position position="209"/>
    </location>
</feature>
<dbReference type="GO" id="GO:0006508">
    <property type="term" value="P:proteolysis"/>
    <property type="evidence" value="ECO:0007669"/>
    <property type="project" value="UniProtKB-KW"/>
</dbReference>
<accession>A0A315ZH79</accession>
<dbReference type="InterPro" id="IPR008007">
    <property type="entry name" value="Peptidase_M42"/>
</dbReference>
<comment type="cofactor">
    <cofactor evidence="8">
        <name>a divalent metal cation</name>
        <dbReference type="ChEBI" id="CHEBI:60240"/>
    </cofactor>
    <text evidence="8">Binds 2 divalent metal cations per subunit.</text>
</comment>
<dbReference type="CDD" id="cd05656">
    <property type="entry name" value="M42_Frv"/>
    <property type="match status" value="1"/>
</dbReference>
<comment type="similarity">
    <text evidence="1 6">Belongs to the peptidase M42 family.</text>
</comment>
<sequence length="353" mass="39366">MEQLNFDLLKQISETPGAPGYEKPIRDFMISQVKDLCDEWYTDNIGNLITVKRGSNNPENKKVMLAAHIDEIGFMVKHIDDKGYIRFHTLGGFDPKTLTSLRVIVHGKKDLVGVMGSKPIHSMSPEERNKVMKSEEYYIDLGLPKEEVEKYVSVGNPITRKQEMIEVGNCINGKSLDNRICVYALLEVLKDLKGKEIPYDLYATFTVQEEVGLRGAHVAAHHINPDFGIAIDVTVGNDVPNIAPQDQVSALGEGCAIKIFDAGTICDYRMVEFLKQTAEKHDIQNQHEILTAGGTDTAGIQRMSEEGAIAGAISIPLRYLHQTTEMAHANDVITMVNLLVKSLEDIDKFDWSH</sequence>
<feature type="binding site" evidence="8">
    <location>
        <position position="68"/>
    </location>
    <ligand>
        <name>Zn(2+)</name>
        <dbReference type="ChEBI" id="CHEBI:29105"/>
        <label>1</label>
    </ligand>
</feature>
<evidence type="ECO:0000256" key="2">
    <source>
        <dbReference type="ARBA" id="ARBA00022438"/>
    </source>
</evidence>
<evidence type="ECO:0000256" key="5">
    <source>
        <dbReference type="ARBA" id="ARBA00022801"/>
    </source>
</evidence>
<evidence type="ECO:0000313" key="9">
    <source>
        <dbReference type="EMBL" id="PWJ44539.1"/>
    </source>
</evidence>
<dbReference type="PIRSF" id="PIRSF001123">
    <property type="entry name" value="PepA_GA"/>
    <property type="match status" value="1"/>
</dbReference>
<dbReference type="EMBL" id="QGDO01000001">
    <property type="protein sequence ID" value="PWJ44539.1"/>
    <property type="molecule type" value="Genomic_DNA"/>
</dbReference>
<evidence type="ECO:0000256" key="3">
    <source>
        <dbReference type="ARBA" id="ARBA00022670"/>
    </source>
</evidence>
<dbReference type="PANTHER" id="PTHR32481:SF0">
    <property type="entry name" value="AMINOPEPTIDASE YPDE-RELATED"/>
    <property type="match status" value="1"/>
</dbReference>
<keyword evidence="4 8" id="KW-0479">Metal-binding</keyword>
<feature type="binding site" evidence="8">
    <location>
        <position position="321"/>
    </location>
    <ligand>
        <name>Zn(2+)</name>
        <dbReference type="ChEBI" id="CHEBI:29105"/>
        <label>2</label>
    </ligand>
</feature>
<comment type="caution">
    <text evidence="9">The sequence shown here is derived from an EMBL/GenBank/DDBJ whole genome shotgun (WGS) entry which is preliminary data.</text>
</comment>
<keyword evidence="2" id="KW-0031">Aminopeptidase</keyword>
<dbReference type="OrthoDB" id="9772053at2"/>
<dbReference type="InterPro" id="IPR023367">
    <property type="entry name" value="Peptidase_M42_dom2"/>
</dbReference>
<dbReference type="PANTHER" id="PTHR32481">
    <property type="entry name" value="AMINOPEPTIDASE"/>
    <property type="match status" value="1"/>
</dbReference>
<dbReference type="RefSeq" id="WP_109616025.1">
    <property type="nucleotide sequence ID" value="NZ_QGDO01000001.1"/>
</dbReference>
<evidence type="ECO:0000256" key="4">
    <source>
        <dbReference type="ARBA" id="ARBA00022723"/>
    </source>
</evidence>
<keyword evidence="10" id="KW-1185">Reference proteome</keyword>
<organism evidence="9 10">
    <name type="scientific">Sediminitomix flava</name>
    <dbReference type="NCBI Taxonomy" id="379075"/>
    <lineage>
        <taxon>Bacteria</taxon>
        <taxon>Pseudomonadati</taxon>
        <taxon>Bacteroidota</taxon>
        <taxon>Cytophagia</taxon>
        <taxon>Cytophagales</taxon>
        <taxon>Flammeovirgaceae</taxon>
        <taxon>Sediminitomix</taxon>
    </lineage>
</organism>
<feature type="binding site" evidence="8">
    <location>
        <position position="210"/>
    </location>
    <ligand>
        <name>Zn(2+)</name>
        <dbReference type="ChEBI" id="CHEBI:29105"/>
        <label>2</label>
    </ligand>
</feature>
<gene>
    <name evidence="9" type="ORF">BC781_101910</name>
</gene>
<dbReference type="InterPro" id="IPR051464">
    <property type="entry name" value="Peptidase_M42_aminopept"/>
</dbReference>